<comment type="cofactor">
    <cofactor evidence="1">
        <name>Mn(2+)</name>
        <dbReference type="ChEBI" id="CHEBI:29035"/>
    </cofactor>
</comment>
<dbReference type="PROSITE" id="PS00184">
    <property type="entry name" value="GARS"/>
    <property type="match status" value="1"/>
</dbReference>
<dbReference type="GO" id="GO:0004637">
    <property type="term" value="F:phosphoribosylamine-glycine ligase activity"/>
    <property type="evidence" value="ECO:0007669"/>
    <property type="project" value="UniProtKB-UniRule"/>
</dbReference>
<evidence type="ECO:0000256" key="9">
    <source>
        <dbReference type="ARBA" id="ARBA00038345"/>
    </source>
</evidence>
<dbReference type="InterPro" id="IPR020559">
    <property type="entry name" value="PRibGlycinamide_synth_CS"/>
</dbReference>
<evidence type="ECO:0000256" key="12">
    <source>
        <dbReference type="HAMAP-Rule" id="MF_00138"/>
    </source>
</evidence>
<dbReference type="InterPro" id="IPR020561">
    <property type="entry name" value="PRibGlycinamid_synth_ATP-grasp"/>
</dbReference>
<dbReference type="InterPro" id="IPR000115">
    <property type="entry name" value="PRibGlycinamide_synth"/>
</dbReference>
<dbReference type="Gene3D" id="3.30.470.20">
    <property type="entry name" value="ATP-grasp fold, B domain"/>
    <property type="match status" value="1"/>
</dbReference>
<comment type="similarity">
    <text evidence="9 12">Belongs to the GARS family.</text>
</comment>
<evidence type="ECO:0000256" key="8">
    <source>
        <dbReference type="ARBA" id="ARBA00022840"/>
    </source>
</evidence>
<evidence type="ECO:0000313" key="15">
    <source>
        <dbReference type="EMBL" id="XCI28383.1"/>
    </source>
</evidence>
<gene>
    <name evidence="12 15" type="primary">purD</name>
    <name evidence="15" type="ORF">PRVXH_002340</name>
</gene>
<dbReference type="Gene3D" id="3.30.1490.20">
    <property type="entry name" value="ATP-grasp fold, A domain"/>
    <property type="match status" value="1"/>
</dbReference>
<dbReference type="SUPFAM" id="SSF52440">
    <property type="entry name" value="PreATP-grasp domain"/>
    <property type="match status" value="1"/>
</dbReference>
<comment type="pathway">
    <text evidence="3 12">Purine metabolism; IMP biosynthesis via de novo pathway; N(1)-(5-phospho-D-ribosyl)glycinamide from 5-phospho-alpha-D-ribose 1-diphosphate: step 2/2.</text>
</comment>
<keyword evidence="8 13" id="KW-0067">ATP-binding</keyword>
<evidence type="ECO:0000256" key="13">
    <source>
        <dbReference type="PROSITE-ProRule" id="PRU00409"/>
    </source>
</evidence>
<dbReference type="RefSeq" id="WP_353892948.1">
    <property type="nucleotide sequence ID" value="NZ_CP159485.1"/>
</dbReference>
<dbReference type="InterPro" id="IPR037123">
    <property type="entry name" value="PRibGlycinamide_synth_C_sf"/>
</dbReference>
<dbReference type="SMART" id="SM01210">
    <property type="entry name" value="GARS_C"/>
    <property type="match status" value="1"/>
</dbReference>
<evidence type="ECO:0000256" key="11">
    <source>
        <dbReference type="ARBA" id="ARBA00042864"/>
    </source>
</evidence>
<dbReference type="InterPro" id="IPR013815">
    <property type="entry name" value="ATP_grasp_subdomain_1"/>
</dbReference>
<evidence type="ECO:0000256" key="7">
    <source>
        <dbReference type="ARBA" id="ARBA00022755"/>
    </source>
</evidence>
<dbReference type="SUPFAM" id="SSF51246">
    <property type="entry name" value="Rudiment single hybrid motif"/>
    <property type="match status" value="1"/>
</dbReference>
<protein>
    <recommendedName>
        <fullName evidence="4 12">Phosphoribosylamine--glycine ligase</fullName>
        <ecNumber evidence="4 12">6.3.4.13</ecNumber>
    </recommendedName>
    <alternativeName>
        <fullName evidence="12">GARS</fullName>
    </alternativeName>
    <alternativeName>
        <fullName evidence="10 12">Glycinamide ribonucleotide synthetase</fullName>
    </alternativeName>
    <alternativeName>
        <fullName evidence="11 12">Phosphoribosylglycinamide synthetase</fullName>
    </alternativeName>
</protein>
<sequence>MRVMVIGAGGREHVLCEKIAQSPSVETVYWVGTAPKPDLHKIKIISEIDVKDFKQLADFAKNNDVDFTVVGPELPLTEGIVDYFQKNNLLIFGPSKEAAQLEGSKTFAKQIMEDGNVPTASYIKVKDLNHGQELMDSMGLPLVFKVDGLAGGKGVIIVNEKEQGKRELKKLMESHPNQKVFAEEFLEGRELSFIVLVSKNKAFPLVPAQDYKRAYDNDKGPNTGGMGAIASNRLIDEDLNQEIMSKIISPTLASLQKRQMEFTGVLYAGLMLTNNGPKVLEYNTRFGDPETQAILQLIDEDLAILIKNCINGELDKQPKIMDKEAMTVVLAMDGYPAKYPKGVEIIEKDLKDCHLYHSGTILEGGKLLTNGGRVLNLVSVADNVTQCRNKIYKEVSSISFDGKMYRRDIGQDFDGN</sequence>
<evidence type="ECO:0000256" key="5">
    <source>
        <dbReference type="ARBA" id="ARBA00022598"/>
    </source>
</evidence>
<dbReference type="InterPro" id="IPR020560">
    <property type="entry name" value="PRibGlycinamide_synth_C-dom"/>
</dbReference>
<dbReference type="Pfam" id="PF02844">
    <property type="entry name" value="GARS_N"/>
    <property type="match status" value="1"/>
</dbReference>
<evidence type="ECO:0000256" key="1">
    <source>
        <dbReference type="ARBA" id="ARBA00001936"/>
    </source>
</evidence>
<comment type="cofactor">
    <cofactor evidence="2">
        <name>Mg(2+)</name>
        <dbReference type="ChEBI" id="CHEBI:18420"/>
    </cofactor>
</comment>
<keyword evidence="7 12" id="KW-0658">Purine biosynthesis</keyword>
<keyword evidence="5 12" id="KW-0436">Ligase</keyword>
<dbReference type="Pfam" id="PF02843">
    <property type="entry name" value="GARS_C"/>
    <property type="match status" value="1"/>
</dbReference>
<evidence type="ECO:0000256" key="4">
    <source>
        <dbReference type="ARBA" id="ARBA00013255"/>
    </source>
</evidence>
<dbReference type="InterPro" id="IPR011761">
    <property type="entry name" value="ATP-grasp"/>
</dbReference>
<dbReference type="GO" id="GO:0006189">
    <property type="term" value="P:'de novo' IMP biosynthetic process"/>
    <property type="evidence" value="ECO:0007669"/>
    <property type="project" value="UniProtKB-UniRule"/>
</dbReference>
<dbReference type="EC" id="6.3.4.13" evidence="4 12"/>
<keyword evidence="6 13" id="KW-0547">Nucleotide-binding</keyword>
<dbReference type="NCBIfam" id="TIGR00877">
    <property type="entry name" value="purD"/>
    <property type="match status" value="1"/>
</dbReference>
<dbReference type="GO" id="GO:0009113">
    <property type="term" value="P:purine nucleobase biosynthetic process"/>
    <property type="evidence" value="ECO:0007669"/>
    <property type="project" value="InterPro"/>
</dbReference>
<proteinExistence type="inferred from homology"/>
<dbReference type="Pfam" id="PF01071">
    <property type="entry name" value="GARS_A"/>
    <property type="match status" value="1"/>
</dbReference>
<feature type="domain" description="ATP-grasp" evidence="14">
    <location>
        <begin position="109"/>
        <end position="311"/>
    </location>
</feature>
<dbReference type="InterPro" id="IPR011054">
    <property type="entry name" value="Rudment_hybrid_motif"/>
</dbReference>
<dbReference type="GO" id="GO:0005524">
    <property type="term" value="F:ATP binding"/>
    <property type="evidence" value="ECO:0007669"/>
    <property type="project" value="UniProtKB-UniRule"/>
</dbReference>
<dbReference type="PANTHER" id="PTHR43472">
    <property type="entry name" value="PHOSPHORIBOSYLAMINE--GLYCINE LIGASE"/>
    <property type="match status" value="1"/>
</dbReference>
<evidence type="ECO:0000256" key="2">
    <source>
        <dbReference type="ARBA" id="ARBA00001946"/>
    </source>
</evidence>
<dbReference type="Gene3D" id="3.90.600.10">
    <property type="entry name" value="Phosphoribosylglycinamide synthetase, C-terminal domain"/>
    <property type="match status" value="1"/>
</dbReference>
<dbReference type="InterPro" id="IPR020562">
    <property type="entry name" value="PRibGlycinamide_synth_N"/>
</dbReference>
<evidence type="ECO:0000256" key="6">
    <source>
        <dbReference type="ARBA" id="ARBA00022741"/>
    </source>
</evidence>
<evidence type="ECO:0000256" key="3">
    <source>
        <dbReference type="ARBA" id="ARBA00005174"/>
    </source>
</evidence>
<dbReference type="GO" id="GO:0046872">
    <property type="term" value="F:metal ion binding"/>
    <property type="evidence" value="ECO:0007669"/>
    <property type="project" value="InterPro"/>
</dbReference>
<dbReference type="InterPro" id="IPR016185">
    <property type="entry name" value="PreATP-grasp_dom_sf"/>
</dbReference>
<dbReference type="PANTHER" id="PTHR43472:SF1">
    <property type="entry name" value="PHOSPHORIBOSYLAMINE--GLYCINE LIGASE, CHLOROPLASTIC"/>
    <property type="match status" value="1"/>
</dbReference>
<name>A0AAU8HTM6_9FIRM</name>
<dbReference type="EMBL" id="CP159485">
    <property type="protein sequence ID" value="XCI28383.1"/>
    <property type="molecule type" value="Genomic_DNA"/>
</dbReference>
<dbReference type="SMART" id="SM01209">
    <property type="entry name" value="GARS_A"/>
    <property type="match status" value="1"/>
</dbReference>
<dbReference type="Gene3D" id="3.40.50.20">
    <property type="match status" value="1"/>
</dbReference>
<accession>A0AAU8HTM6</accession>
<dbReference type="AlphaFoldDB" id="A0AAU8HTM6"/>
<reference evidence="15" key="1">
    <citation type="journal article" date="2018" name="Antonie Van Leeuwenhoek">
        <title>Proteinivorax hydrogeniformans sp. nov., an anaerobic, haloalkaliphilic bacterium fermenting proteinaceous compounds with high hydrogen production.</title>
        <authorList>
            <person name="Boltyanskaya Y."/>
            <person name="Detkova E."/>
            <person name="Pimenov N."/>
            <person name="Kevbrin V."/>
        </authorList>
    </citation>
    <scope>NUCLEOTIDE SEQUENCE</scope>
    <source>
        <strain evidence="15">Z-710</strain>
    </source>
</reference>
<comment type="catalytic activity">
    <reaction evidence="12">
        <text>5-phospho-beta-D-ribosylamine + glycine + ATP = N(1)-(5-phospho-beta-D-ribosyl)glycinamide + ADP + phosphate + H(+)</text>
        <dbReference type="Rhea" id="RHEA:17453"/>
        <dbReference type="ChEBI" id="CHEBI:15378"/>
        <dbReference type="ChEBI" id="CHEBI:30616"/>
        <dbReference type="ChEBI" id="CHEBI:43474"/>
        <dbReference type="ChEBI" id="CHEBI:57305"/>
        <dbReference type="ChEBI" id="CHEBI:58681"/>
        <dbReference type="ChEBI" id="CHEBI:143788"/>
        <dbReference type="ChEBI" id="CHEBI:456216"/>
        <dbReference type="EC" id="6.3.4.13"/>
    </reaction>
</comment>
<dbReference type="SUPFAM" id="SSF56059">
    <property type="entry name" value="Glutathione synthetase ATP-binding domain-like"/>
    <property type="match status" value="1"/>
</dbReference>
<dbReference type="PROSITE" id="PS50975">
    <property type="entry name" value="ATP_GRASP"/>
    <property type="match status" value="1"/>
</dbReference>
<dbReference type="HAMAP" id="MF_00138">
    <property type="entry name" value="GARS"/>
    <property type="match status" value="1"/>
</dbReference>
<evidence type="ECO:0000256" key="10">
    <source>
        <dbReference type="ARBA" id="ARBA00042242"/>
    </source>
</evidence>
<reference evidence="15" key="2">
    <citation type="submission" date="2024-06" db="EMBL/GenBank/DDBJ databases">
        <authorList>
            <person name="Petrova K.O."/>
            <person name="Toshchakov S.V."/>
            <person name="Boltjanskaja Y.V."/>
            <person name="Kevbrin V.V."/>
        </authorList>
    </citation>
    <scope>NUCLEOTIDE SEQUENCE</scope>
    <source>
        <strain evidence="15">Z-710</strain>
    </source>
</reference>
<evidence type="ECO:0000259" key="14">
    <source>
        <dbReference type="PROSITE" id="PS50975"/>
    </source>
</evidence>
<organism evidence="15">
    <name type="scientific">Proteinivorax hydrogeniformans</name>
    <dbReference type="NCBI Taxonomy" id="1826727"/>
    <lineage>
        <taxon>Bacteria</taxon>
        <taxon>Bacillati</taxon>
        <taxon>Bacillota</taxon>
        <taxon>Clostridia</taxon>
        <taxon>Eubacteriales</taxon>
        <taxon>Proteinivoracaceae</taxon>
        <taxon>Proteinivorax</taxon>
    </lineage>
</organism>